<proteinExistence type="predicted"/>
<dbReference type="Proteomes" id="UP001054252">
    <property type="component" value="Unassembled WGS sequence"/>
</dbReference>
<name>A0AAV5LVX0_9ROSI</name>
<evidence type="ECO:0000313" key="1">
    <source>
        <dbReference type="EMBL" id="GKV41338.1"/>
    </source>
</evidence>
<gene>
    <name evidence="1" type="ORF">SLEP1_g48884</name>
</gene>
<sequence length="71" mass="8314">MYLCLLSFAHQNILINIVSIHFRFPFRSCVCTTRNRARESSKYALHQIWMSYNEGSKISRSLSCQEVVKVT</sequence>
<comment type="caution">
    <text evidence="1">The sequence shown here is derived from an EMBL/GenBank/DDBJ whole genome shotgun (WGS) entry which is preliminary data.</text>
</comment>
<keyword evidence="2" id="KW-1185">Reference proteome</keyword>
<dbReference type="AlphaFoldDB" id="A0AAV5LVX0"/>
<organism evidence="1 2">
    <name type="scientific">Rubroshorea leprosula</name>
    <dbReference type="NCBI Taxonomy" id="152421"/>
    <lineage>
        <taxon>Eukaryota</taxon>
        <taxon>Viridiplantae</taxon>
        <taxon>Streptophyta</taxon>
        <taxon>Embryophyta</taxon>
        <taxon>Tracheophyta</taxon>
        <taxon>Spermatophyta</taxon>
        <taxon>Magnoliopsida</taxon>
        <taxon>eudicotyledons</taxon>
        <taxon>Gunneridae</taxon>
        <taxon>Pentapetalae</taxon>
        <taxon>rosids</taxon>
        <taxon>malvids</taxon>
        <taxon>Malvales</taxon>
        <taxon>Dipterocarpaceae</taxon>
        <taxon>Rubroshorea</taxon>
    </lineage>
</organism>
<accession>A0AAV5LVX0</accession>
<protein>
    <submittedName>
        <fullName evidence="1">Uncharacterized protein</fullName>
    </submittedName>
</protein>
<evidence type="ECO:0000313" key="2">
    <source>
        <dbReference type="Proteomes" id="UP001054252"/>
    </source>
</evidence>
<dbReference type="EMBL" id="BPVZ01000149">
    <property type="protein sequence ID" value="GKV41338.1"/>
    <property type="molecule type" value="Genomic_DNA"/>
</dbReference>
<reference evidence="1 2" key="1">
    <citation type="journal article" date="2021" name="Commun. Biol.">
        <title>The genome of Shorea leprosula (Dipterocarpaceae) highlights the ecological relevance of drought in aseasonal tropical rainforests.</title>
        <authorList>
            <person name="Ng K.K.S."/>
            <person name="Kobayashi M.J."/>
            <person name="Fawcett J.A."/>
            <person name="Hatakeyama M."/>
            <person name="Paape T."/>
            <person name="Ng C.H."/>
            <person name="Ang C.C."/>
            <person name="Tnah L.H."/>
            <person name="Lee C.T."/>
            <person name="Nishiyama T."/>
            <person name="Sese J."/>
            <person name="O'Brien M.J."/>
            <person name="Copetti D."/>
            <person name="Mohd Noor M.I."/>
            <person name="Ong R.C."/>
            <person name="Putra M."/>
            <person name="Sireger I.Z."/>
            <person name="Indrioko S."/>
            <person name="Kosugi Y."/>
            <person name="Izuno A."/>
            <person name="Isagi Y."/>
            <person name="Lee S.L."/>
            <person name="Shimizu K.K."/>
        </authorList>
    </citation>
    <scope>NUCLEOTIDE SEQUENCE [LARGE SCALE GENOMIC DNA]</scope>
    <source>
        <strain evidence="1">214</strain>
    </source>
</reference>